<dbReference type="Pfam" id="PF06101">
    <property type="entry name" value="Vps62"/>
    <property type="match status" value="1"/>
</dbReference>
<gene>
    <name evidence="1" type="ORF">T459_00791</name>
</gene>
<accession>A0A2G3AFA2</accession>
<evidence type="ECO:0000313" key="2">
    <source>
        <dbReference type="Proteomes" id="UP000222542"/>
    </source>
</evidence>
<dbReference type="InterPro" id="IPR009291">
    <property type="entry name" value="Vps62"/>
</dbReference>
<dbReference type="PANTHER" id="PTHR48219">
    <property type="entry name" value="VACUOLAR PROTEIN SORTING-ASSOCIATED PROTEIN 62-RELATED"/>
    <property type="match status" value="1"/>
</dbReference>
<dbReference type="STRING" id="4072.A0A2G3AFA2"/>
<protein>
    <recommendedName>
        <fullName evidence="3">Vacuolar protein sorting-associated protein 13 VPS13 adaptor binding domain-containing protein</fullName>
    </recommendedName>
</protein>
<reference evidence="1 2" key="2">
    <citation type="journal article" date="2017" name="Genome Biol.">
        <title>New reference genome sequences of hot pepper reveal the massive evolution of plant disease-resistance genes by retroduplication.</title>
        <authorList>
            <person name="Kim S."/>
            <person name="Park J."/>
            <person name="Yeom S.I."/>
            <person name="Kim Y.M."/>
            <person name="Seo E."/>
            <person name="Kim K.T."/>
            <person name="Kim M.S."/>
            <person name="Lee J.M."/>
            <person name="Cheong K."/>
            <person name="Shin H.S."/>
            <person name="Kim S.B."/>
            <person name="Han K."/>
            <person name="Lee J."/>
            <person name="Park M."/>
            <person name="Lee H.A."/>
            <person name="Lee H.Y."/>
            <person name="Lee Y."/>
            <person name="Oh S."/>
            <person name="Lee J.H."/>
            <person name="Choi E."/>
            <person name="Choi E."/>
            <person name="Lee S.E."/>
            <person name="Jeon J."/>
            <person name="Kim H."/>
            <person name="Choi G."/>
            <person name="Song H."/>
            <person name="Lee J."/>
            <person name="Lee S.C."/>
            <person name="Kwon J.K."/>
            <person name="Lee H.Y."/>
            <person name="Koo N."/>
            <person name="Hong Y."/>
            <person name="Kim R.W."/>
            <person name="Kang W.H."/>
            <person name="Huh J.H."/>
            <person name="Kang B.C."/>
            <person name="Yang T.J."/>
            <person name="Lee Y.H."/>
            <person name="Bennetzen J.L."/>
            <person name="Choi D."/>
        </authorList>
    </citation>
    <scope>NUCLEOTIDE SEQUENCE [LARGE SCALE GENOMIC DNA]</scope>
    <source>
        <strain evidence="2">cv. CM334</strain>
    </source>
</reference>
<evidence type="ECO:0000313" key="1">
    <source>
        <dbReference type="EMBL" id="PHT92909.1"/>
    </source>
</evidence>
<evidence type="ECO:0008006" key="3">
    <source>
        <dbReference type="Google" id="ProtNLM"/>
    </source>
</evidence>
<name>A0A2G3AFA2_CAPAN</name>
<dbReference type="Gramene" id="PHT92909">
    <property type="protein sequence ID" value="PHT92909"/>
    <property type="gene ID" value="T459_00791"/>
</dbReference>
<dbReference type="EMBL" id="AYRZ02000001">
    <property type="protein sequence ID" value="PHT92909.1"/>
    <property type="molecule type" value="Genomic_DNA"/>
</dbReference>
<sequence length="943" mass="105374">MKNPTYRSIPPIDPYPYRTLATSPSNLDCEWPERAFEEEGVRVVVESCASSLQSHMALLWHFLNLEVLGDVSSSQNAFVKGRQILDATLVANEVIDSRKKLGVSDFILLRMGFREQWKKWISEILYHLWLAVLGGHIMGFKAAINGVGSMSVTHLLFADDTLVFFCDVDGLYLDYLGVLTLFQVVSGLKINLSKYEIIPVGVVDNIDFLAQVLQCRVGALPTTYLGLRLGQANKDISALIPVIQRTEKSVIGKLERMQRDFLWDVTDGAKNFHLVRWEIVTSPKRNFQDWEVTEFQRRLVLLKKQCGPVNGSDTVSWELGNNKVFSVKSFYENLLGGADERFPFVSVSVWIPKVLRKELMFSWMSGARNRSQKAWNVTPLALISSNLAFWRVDNSVGTFLPSDPTNLQLCGRAYDLRHIFFGLPRDLSDTTSKSLETATSSGQYHAVQSERSSTVDTVHRFEGTFRLIWSNQGSGSSKKLSIWRPMIPQGMVYFGDIAVQGYESPNTCIVLHDSDEHYKAPLDFKLMGQIKKHRSVDSISFWMPQPPPGFVSIGCIACKGAPNQSDFGSLRCIRSDMVTGDQFSEQSIWDTSDAKFTKEPFSLWVVGDELGPFIVRSGFKKPPKRLALKLADQDMASGVDDMVVDAEIRTFSAALFDDYGGLMVPLCNVSFSGITFNLHQRSDCLNSNMTFSLAARLYNDKYDSWEPLLEPVDGLLRYQYDVNAPGAASQLRLASTRDLNLNISVSNANTIFQAYASWNNLSHDAVSPTGGSRPIIDIHHRRNYFIIPQNKLGQDIFIRATEIRGLPNIIKMPSGDSKPIKVPVAKNMLDSHLKGSLFEKGNTMATIIIAAAEVCPGSYTLVRDKLKFQKAEGLSSHEYAVEVRLAPVQGHPCPSLSIQQSARTRGSSSYGSISADVISVKWNEVFFFKVDSPVCTFCLCKVS</sequence>
<reference evidence="1 2" key="1">
    <citation type="journal article" date="2014" name="Nat. Genet.">
        <title>Genome sequence of the hot pepper provides insights into the evolution of pungency in Capsicum species.</title>
        <authorList>
            <person name="Kim S."/>
            <person name="Park M."/>
            <person name="Yeom S.I."/>
            <person name="Kim Y.M."/>
            <person name="Lee J.M."/>
            <person name="Lee H.A."/>
            <person name="Seo E."/>
            <person name="Choi J."/>
            <person name="Cheong K."/>
            <person name="Kim K.T."/>
            <person name="Jung K."/>
            <person name="Lee G.W."/>
            <person name="Oh S.K."/>
            <person name="Bae C."/>
            <person name="Kim S.B."/>
            <person name="Lee H.Y."/>
            <person name="Kim S.Y."/>
            <person name="Kim M.S."/>
            <person name="Kang B.C."/>
            <person name="Jo Y.D."/>
            <person name="Yang H.B."/>
            <person name="Jeong H.J."/>
            <person name="Kang W.H."/>
            <person name="Kwon J.K."/>
            <person name="Shin C."/>
            <person name="Lim J.Y."/>
            <person name="Park J.H."/>
            <person name="Huh J.H."/>
            <person name="Kim J.S."/>
            <person name="Kim B.D."/>
            <person name="Cohen O."/>
            <person name="Paran I."/>
            <person name="Suh M.C."/>
            <person name="Lee S.B."/>
            <person name="Kim Y.K."/>
            <person name="Shin Y."/>
            <person name="Noh S.J."/>
            <person name="Park J."/>
            <person name="Seo Y.S."/>
            <person name="Kwon S.Y."/>
            <person name="Kim H.A."/>
            <person name="Park J.M."/>
            <person name="Kim H.J."/>
            <person name="Choi S.B."/>
            <person name="Bosland P.W."/>
            <person name="Reeves G."/>
            <person name="Jo S.H."/>
            <person name="Lee B.W."/>
            <person name="Cho H.T."/>
            <person name="Choi H.S."/>
            <person name="Lee M.S."/>
            <person name="Yu Y."/>
            <person name="Do Choi Y."/>
            <person name="Park B.S."/>
            <person name="van Deynze A."/>
            <person name="Ashrafi H."/>
            <person name="Hill T."/>
            <person name="Kim W.T."/>
            <person name="Pai H.S."/>
            <person name="Ahn H.K."/>
            <person name="Yeam I."/>
            <person name="Giovannoni J.J."/>
            <person name="Rose J.K."/>
            <person name="Sorensen I."/>
            <person name="Lee S.J."/>
            <person name="Kim R.W."/>
            <person name="Choi I.Y."/>
            <person name="Choi B.S."/>
            <person name="Lim J.S."/>
            <person name="Lee Y.H."/>
            <person name="Choi D."/>
        </authorList>
    </citation>
    <scope>NUCLEOTIDE SEQUENCE [LARGE SCALE GENOMIC DNA]</scope>
    <source>
        <strain evidence="2">cv. CM334</strain>
    </source>
</reference>
<proteinExistence type="predicted"/>
<dbReference type="Proteomes" id="UP000222542">
    <property type="component" value="Unassembled WGS sequence"/>
</dbReference>
<organism evidence="1 2">
    <name type="scientific">Capsicum annuum</name>
    <name type="common">Capsicum pepper</name>
    <dbReference type="NCBI Taxonomy" id="4072"/>
    <lineage>
        <taxon>Eukaryota</taxon>
        <taxon>Viridiplantae</taxon>
        <taxon>Streptophyta</taxon>
        <taxon>Embryophyta</taxon>
        <taxon>Tracheophyta</taxon>
        <taxon>Spermatophyta</taxon>
        <taxon>Magnoliopsida</taxon>
        <taxon>eudicotyledons</taxon>
        <taxon>Gunneridae</taxon>
        <taxon>Pentapetalae</taxon>
        <taxon>asterids</taxon>
        <taxon>lamiids</taxon>
        <taxon>Solanales</taxon>
        <taxon>Solanaceae</taxon>
        <taxon>Solanoideae</taxon>
        <taxon>Capsiceae</taxon>
        <taxon>Capsicum</taxon>
    </lineage>
</organism>
<dbReference type="PANTHER" id="PTHR48219:SF1">
    <property type="entry name" value="VACUOLAR PROTEIN SORTING-ASSOCIATED PROTEIN 62"/>
    <property type="match status" value="1"/>
</dbReference>
<keyword evidence="2" id="KW-1185">Reference proteome</keyword>
<comment type="caution">
    <text evidence="1">The sequence shown here is derived from an EMBL/GenBank/DDBJ whole genome shotgun (WGS) entry which is preliminary data.</text>
</comment>
<dbReference type="AlphaFoldDB" id="A0A2G3AFA2"/>